<dbReference type="InterPro" id="IPR050238">
    <property type="entry name" value="DNA_Rep/Repair_Clamp_Loader"/>
</dbReference>
<evidence type="ECO:0008006" key="2">
    <source>
        <dbReference type="Google" id="ProtNLM"/>
    </source>
</evidence>
<dbReference type="Gene3D" id="3.40.50.300">
    <property type="entry name" value="P-loop containing nucleotide triphosphate hydrolases"/>
    <property type="match status" value="1"/>
</dbReference>
<dbReference type="InterPro" id="IPR027417">
    <property type="entry name" value="P-loop_NTPase"/>
</dbReference>
<gene>
    <name evidence="1" type="ORF">S12H4_16043</name>
</gene>
<evidence type="ECO:0000313" key="1">
    <source>
        <dbReference type="EMBL" id="GAI75624.1"/>
    </source>
</evidence>
<sequence>MLIADRKGLSAISYQLLILNSYLITGGNHQERLAKASKVLQNGGTTELTNTPDLLLIRAHPSVQIRDIRALQKFLSLKPYQAEIKTVLIPEAEKMTIPAQNSFLKTLEEPPENSLIILCCPNKEQLLPTIISRCQLIKLPPKSEIEVNKSLITNYSLLITKILKSGAGEKLQP</sequence>
<dbReference type="EMBL" id="BARW01007742">
    <property type="protein sequence ID" value="GAI75624.1"/>
    <property type="molecule type" value="Genomic_DNA"/>
</dbReference>
<reference evidence="1" key="1">
    <citation type="journal article" date="2014" name="Front. Microbiol.">
        <title>High frequency of phylogenetically diverse reductive dehalogenase-homologous genes in deep subseafloor sedimentary metagenomes.</title>
        <authorList>
            <person name="Kawai M."/>
            <person name="Futagami T."/>
            <person name="Toyoda A."/>
            <person name="Takaki Y."/>
            <person name="Nishi S."/>
            <person name="Hori S."/>
            <person name="Arai W."/>
            <person name="Tsubouchi T."/>
            <person name="Morono Y."/>
            <person name="Uchiyama I."/>
            <person name="Ito T."/>
            <person name="Fujiyama A."/>
            <person name="Inagaki F."/>
            <person name="Takami H."/>
        </authorList>
    </citation>
    <scope>NUCLEOTIDE SEQUENCE</scope>
    <source>
        <strain evidence="1">Expedition CK06-06</strain>
    </source>
</reference>
<dbReference type="PANTHER" id="PTHR11669:SF8">
    <property type="entry name" value="DNA POLYMERASE III SUBUNIT DELTA"/>
    <property type="match status" value="1"/>
</dbReference>
<dbReference type="Pfam" id="PF13177">
    <property type="entry name" value="DNA_pol3_delta2"/>
    <property type="match status" value="1"/>
</dbReference>
<dbReference type="AlphaFoldDB" id="X1T6I1"/>
<accession>X1T6I1</accession>
<feature type="non-terminal residue" evidence="1">
    <location>
        <position position="173"/>
    </location>
</feature>
<comment type="caution">
    <text evidence="1">The sequence shown here is derived from an EMBL/GenBank/DDBJ whole genome shotgun (WGS) entry which is preliminary data.</text>
</comment>
<dbReference type="PANTHER" id="PTHR11669">
    <property type="entry name" value="REPLICATION FACTOR C / DNA POLYMERASE III GAMMA-TAU SUBUNIT"/>
    <property type="match status" value="1"/>
</dbReference>
<organism evidence="1">
    <name type="scientific">marine sediment metagenome</name>
    <dbReference type="NCBI Taxonomy" id="412755"/>
    <lineage>
        <taxon>unclassified sequences</taxon>
        <taxon>metagenomes</taxon>
        <taxon>ecological metagenomes</taxon>
    </lineage>
</organism>
<protein>
    <recommendedName>
        <fullName evidence="2">DNA polymerase III delta N-terminal domain-containing protein</fullName>
    </recommendedName>
</protein>
<name>X1T6I1_9ZZZZ</name>
<dbReference type="GO" id="GO:0006261">
    <property type="term" value="P:DNA-templated DNA replication"/>
    <property type="evidence" value="ECO:0007669"/>
    <property type="project" value="TreeGrafter"/>
</dbReference>
<dbReference type="SUPFAM" id="SSF52540">
    <property type="entry name" value="P-loop containing nucleoside triphosphate hydrolases"/>
    <property type="match status" value="1"/>
</dbReference>
<proteinExistence type="predicted"/>